<feature type="binding site" evidence="16">
    <location>
        <begin position="124"/>
        <end position="127"/>
    </location>
    <ligand>
        <name>FMN</name>
        <dbReference type="ChEBI" id="CHEBI:58210"/>
    </ligand>
</feature>
<dbReference type="InterPro" id="IPR001433">
    <property type="entry name" value="OxRdtase_FAD/NAD-bd"/>
</dbReference>
<keyword evidence="16" id="KW-1003">Cell membrane</keyword>
<evidence type="ECO:0000256" key="8">
    <source>
        <dbReference type="ARBA" id="ARBA00022955"/>
    </source>
</evidence>
<keyword evidence="11 16" id="KW-0756">Sterol biosynthesis</keyword>
<dbReference type="InterPro" id="IPR017927">
    <property type="entry name" value="FAD-bd_FR_type"/>
</dbReference>
<comment type="cofactor">
    <cofactor evidence="16">
        <name>FAD</name>
        <dbReference type="ChEBI" id="CHEBI:57692"/>
    </cofactor>
    <text evidence="16">Binds 1 FAD per monomer.</text>
</comment>
<keyword evidence="15 16" id="KW-0753">Steroid metabolism</keyword>
<comment type="similarity">
    <text evidence="16 17">In the C-terminal section; belongs to the flavoprotein pyridine nucleotide cytochrome reductase family.</text>
</comment>
<protein>
    <recommendedName>
        <fullName evidence="16 17">NADPH--cytochrome P450 reductase</fullName>
        <shortName evidence="16">CPR</shortName>
        <shortName evidence="16">P450R</shortName>
        <ecNumber evidence="16 17">1.6.2.4</ecNumber>
    </recommendedName>
</protein>
<comment type="similarity">
    <text evidence="16">Belongs to the NADPH--cytochrome P450 reductase family.</text>
</comment>
<dbReference type="PRINTS" id="PR00369">
    <property type="entry name" value="FLAVODOXIN"/>
</dbReference>
<evidence type="ECO:0000256" key="15">
    <source>
        <dbReference type="ARBA" id="ARBA00023221"/>
    </source>
</evidence>
<evidence type="ECO:0000259" key="19">
    <source>
        <dbReference type="PROSITE" id="PS51384"/>
    </source>
</evidence>
<dbReference type="Gene3D" id="3.40.50.360">
    <property type="match status" value="1"/>
</dbReference>
<dbReference type="InterPro" id="IPR001094">
    <property type="entry name" value="Flavdoxin-like"/>
</dbReference>
<feature type="binding site" evidence="16">
    <location>
        <position position="297"/>
    </location>
    <ligand>
        <name>NADP(+)</name>
        <dbReference type="ChEBI" id="CHEBI:58349"/>
    </ligand>
</feature>
<dbReference type="SUPFAM" id="SSF52218">
    <property type="entry name" value="Flavoproteins"/>
    <property type="match status" value="1"/>
</dbReference>
<evidence type="ECO:0000256" key="17">
    <source>
        <dbReference type="PIRNR" id="PIRNR000208"/>
    </source>
</evidence>
<keyword evidence="3 16" id="KW-0288">FMN</keyword>
<dbReference type="InterPro" id="IPR008254">
    <property type="entry name" value="Flavodoxin/NO_synth"/>
</dbReference>
<evidence type="ECO:0000313" key="20">
    <source>
        <dbReference type="EMBL" id="OBS20622.1"/>
    </source>
</evidence>
<dbReference type="GO" id="GO:0005829">
    <property type="term" value="C:cytosol"/>
    <property type="evidence" value="ECO:0007669"/>
    <property type="project" value="TreeGrafter"/>
</dbReference>
<dbReference type="GO" id="GO:0005789">
    <property type="term" value="C:endoplasmic reticulum membrane"/>
    <property type="evidence" value="ECO:0007669"/>
    <property type="project" value="UniProtKB-SubCell"/>
</dbReference>
<evidence type="ECO:0000256" key="4">
    <source>
        <dbReference type="ARBA" id="ARBA00022692"/>
    </source>
</evidence>
<dbReference type="InterPro" id="IPR017938">
    <property type="entry name" value="Riboflavin_synthase-like_b-brl"/>
</dbReference>
<feature type="binding site" evidence="16">
    <location>
        <begin position="619"/>
        <end position="620"/>
    </location>
    <ligand>
        <name>NADP(+)</name>
        <dbReference type="ChEBI" id="CHEBI:58349"/>
    </ligand>
</feature>
<keyword evidence="5 16" id="KW-0256">Endoplasmic reticulum</keyword>
<keyword evidence="4" id="KW-0812">Transmembrane</keyword>
<dbReference type="FunFam" id="3.40.50.80:FF:000001">
    <property type="entry name" value="NADPH--cytochrome P450 reductase 1"/>
    <property type="match status" value="1"/>
</dbReference>
<evidence type="ECO:0000256" key="10">
    <source>
        <dbReference type="ARBA" id="ARBA00023002"/>
    </source>
</evidence>
<dbReference type="Gene3D" id="3.40.50.80">
    <property type="entry name" value="Nucleotide-binding domain of ferredoxin-NADP reductase (FNR) module"/>
    <property type="match status" value="1"/>
</dbReference>
<evidence type="ECO:0000256" key="3">
    <source>
        <dbReference type="ARBA" id="ARBA00022643"/>
    </source>
</evidence>
<evidence type="ECO:0000256" key="16">
    <source>
        <dbReference type="HAMAP-Rule" id="MF_03212"/>
    </source>
</evidence>
<dbReference type="PROSITE" id="PS51384">
    <property type="entry name" value="FAD_FR"/>
    <property type="match status" value="1"/>
</dbReference>
<dbReference type="Gene3D" id="1.20.990.10">
    <property type="entry name" value="NADPH-cytochrome p450 Reductase, Chain A, domain 3"/>
    <property type="match status" value="1"/>
</dbReference>
<dbReference type="Pfam" id="PF00258">
    <property type="entry name" value="Flavodoxin_1"/>
    <property type="match status" value="1"/>
</dbReference>
<dbReference type="PANTHER" id="PTHR19384:SF17">
    <property type="entry name" value="NADPH--CYTOCHROME P450 REDUCTASE"/>
    <property type="match status" value="1"/>
</dbReference>
<keyword evidence="16" id="KW-1000">Mitochondrion outer membrane</keyword>
<dbReference type="EMBL" id="LYXU01000003">
    <property type="protein sequence ID" value="OBS20622.1"/>
    <property type="molecule type" value="Genomic_DNA"/>
</dbReference>
<evidence type="ECO:0000256" key="9">
    <source>
        <dbReference type="ARBA" id="ARBA00022989"/>
    </source>
</evidence>
<evidence type="ECO:0000256" key="6">
    <source>
        <dbReference type="ARBA" id="ARBA00022827"/>
    </source>
</evidence>
<comment type="subcellular location">
    <subcellularLocation>
        <location evidence="16">Endoplasmic reticulum membrane</location>
        <topology evidence="16">Single-pass membrane protein</topology>
        <orientation evidence="16">Cytoplasmic side</orientation>
    </subcellularLocation>
    <subcellularLocation>
        <location evidence="16">Mitochondrion outer membrane</location>
        <topology evidence="16">Single-pass membrane protein</topology>
        <orientation evidence="16">Cytoplasmic side</orientation>
    </subcellularLocation>
    <subcellularLocation>
        <location evidence="16">Cell membrane</location>
        <topology evidence="16">Single-pass membrane protein</topology>
        <orientation evidence="16">Cytoplasmic side</orientation>
    </subcellularLocation>
</comment>
<evidence type="ECO:0000256" key="11">
    <source>
        <dbReference type="ARBA" id="ARBA00023011"/>
    </source>
</evidence>
<dbReference type="PANTHER" id="PTHR19384">
    <property type="entry name" value="NITRIC OXIDE SYNTHASE-RELATED"/>
    <property type="match status" value="1"/>
</dbReference>
<keyword evidence="6 16" id="KW-0274">FAD</keyword>
<dbReference type="PIRSF" id="PIRSF000208">
    <property type="entry name" value="P450R"/>
    <property type="match status" value="1"/>
</dbReference>
<evidence type="ECO:0000256" key="13">
    <source>
        <dbReference type="ARBA" id="ARBA00023136"/>
    </source>
</evidence>
<feature type="binding site" evidence="16">
    <location>
        <begin position="165"/>
        <end position="174"/>
    </location>
    <ligand>
        <name>FMN</name>
        <dbReference type="ChEBI" id="CHEBI:58210"/>
    </ligand>
</feature>
<dbReference type="EC" id="1.6.2.4" evidence="16 17"/>
<dbReference type="InterPro" id="IPR023208">
    <property type="entry name" value="P450R"/>
</dbReference>
<keyword evidence="2 16" id="KW-0285">Flavoprotein</keyword>
<dbReference type="SUPFAM" id="SSF52343">
    <property type="entry name" value="Ferredoxin reductase-like, C-terminal NADP-linked domain"/>
    <property type="match status" value="1"/>
</dbReference>
<feature type="binding site" evidence="16">
    <location>
        <begin position="625"/>
        <end position="629"/>
    </location>
    <ligand>
        <name>NADP(+)</name>
        <dbReference type="ChEBI" id="CHEBI:58349"/>
    </ligand>
</feature>
<keyword evidence="7 16" id="KW-0521">NADP</keyword>
<dbReference type="GO" id="GO:0006696">
    <property type="term" value="P:ergosterol biosynthetic process"/>
    <property type="evidence" value="ECO:0007669"/>
    <property type="project" value="UniProtKB-UniRule"/>
</dbReference>
<keyword evidence="8 16" id="KW-0752">Steroid biosynthesis</keyword>
<dbReference type="Gene3D" id="2.40.30.10">
    <property type="entry name" value="Translation factors"/>
    <property type="match status" value="2"/>
</dbReference>
<dbReference type="Pfam" id="PF00175">
    <property type="entry name" value="NAD_binding_1"/>
    <property type="match status" value="1"/>
</dbReference>
<keyword evidence="10 16" id="KW-0560">Oxidoreductase</keyword>
<evidence type="ECO:0000256" key="1">
    <source>
        <dbReference type="ARBA" id="ARBA00022516"/>
    </source>
</evidence>
<dbReference type="SUPFAM" id="SSF63380">
    <property type="entry name" value="Riboflavin synthase domain-like"/>
    <property type="match status" value="1"/>
</dbReference>
<dbReference type="STRING" id="36050.A0A1B8AJ71"/>
<dbReference type="InterPro" id="IPR039261">
    <property type="entry name" value="FNR_nucleotide-bd"/>
</dbReference>
<feature type="binding site" evidence="16">
    <location>
        <position position="557"/>
    </location>
    <ligand>
        <name>NADP(+)</name>
        <dbReference type="ChEBI" id="CHEBI:58349"/>
    </ligand>
</feature>
<keyword evidence="21" id="KW-1185">Reference proteome</keyword>
<dbReference type="Proteomes" id="UP000091967">
    <property type="component" value="Unassembled WGS sequence"/>
</dbReference>
<organism evidence="20 21">
    <name type="scientific">Fusarium poae</name>
    <dbReference type="NCBI Taxonomy" id="36050"/>
    <lineage>
        <taxon>Eukaryota</taxon>
        <taxon>Fungi</taxon>
        <taxon>Dikarya</taxon>
        <taxon>Ascomycota</taxon>
        <taxon>Pezizomycotina</taxon>
        <taxon>Sordariomycetes</taxon>
        <taxon>Hypocreomycetidae</taxon>
        <taxon>Hypocreales</taxon>
        <taxon>Nectriaceae</taxon>
        <taxon>Fusarium</taxon>
    </lineage>
</organism>
<dbReference type="HAMAP" id="MF_03212">
    <property type="entry name" value="NCPR"/>
    <property type="match status" value="1"/>
</dbReference>
<accession>A0A1B8AJ71</accession>
<dbReference type="PROSITE" id="PS50902">
    <property type="entry name" value="FLAVODOXIN_LIKE"/>
    <property type="match status" value="1"/>
</dbReference>
<feature type="binding site" evidence="16">
    <location>
        <begin position="488"/>
        <end position="491"/>
    </location>
    <ligand>
        <name>FAD</name>
        <dbReference type="ChEBI" id="CHEBI:57692"/>
    </ligand>
</feature>
<comment type="cofactor">
    <cofactor evidence="16">
        <name>FMN</name>
        <dbReference type="ChEBI" id="CHEBI:58210"/>
    </cofactor>
    <text evidence="16">Binds 1 FMN per monomer.</text>
</comment>
<evidence type="ECO:0000256" key="2">
    <source>
        <dbReference type="ARBA" id="ARBA00022630"/>
    </source>
</evidence>
<comment type="function">
    <text evidence="16">This enzyme is required for electron transfer from NADP to cytochrome P450 in microsomes. It can also provide electron transfer to heme oxygenase and cytochrome B5. Involved in ergosterol biosynthesis.</text>
</comment>
<dbReference type="InterPro" id="IPR029039">
    <property type="entry name" value="Flavoprotein-like_sf"/>
</dbReference>
<comment type="caution">
    <text evidence="16">Lacks conserved residue(s) required for the propagation of feature annotation.</text>
</comment>
<dbReference type="Pfam" id="PF00667">
    <property type="entry name" value="FAD_binding_1"/>
    <property type="match status" value="1"/>
</dbReference>
<evidence type="ECO:0000256" key="12">
    <source>
        <dbReference type="ARBA" id="ARBA00023098"/>
    </source>
</evidence>
<dbReference type="FunFam" id="3.40.50.360:FF:000024">
    <property type="entry name" value="NADPH--cytochrome P450 reductase"/>
    <property type="match status" value="1"/>
</dbReference>
<evidence type="ECO:0000256" key="5">
    <source>
        <dbReference type="ARBA" id="ARBA00022824"/>
    </source>
</evidence>
<feature type="binding site" evidence="16">
    <location>
        <begin position="73"/>
        <end position="78"/>
    </location>
    <ligand>
        <name>FMN</name>
        <dbReference type="ChEBI" id="CHEBI:58210"/>
    </ligand>
</feature>
<dbReference type="GO" id="GO:0050661">
    <property type="term" value="F:NADP binding"/>
    <property type="evidence" value="ECO:0007669"/>
    <property type="project" value="UniProtKB-UniRule"/>
</dbReference>
<comment type="catalytic activity">
    <reaction evidence="16 17">
        <text>2 oxidized [cytochrome P450] + NADPH = 2 reduced [cytochrome P450] + NADP(+) + H(+)</text>
        <dbReference type="Rhea" id="RHEA:24040"/>
        <dbReference type="Rhea" id="RHEA-COMP:14627"/>
        <dbReference type="Rhea" id="RHEA-COMP:14628"/>
        <dbReference type="ChEBI" id="CHEBI:15378"/>
        <dbReference type="ChEBI" id="CHEBI:55376"/>
        <dbReference type="ChEBI" id="CHEBI:57783"/>
        <dbReference type="ChEBI" id="CHEBI:58349"/>
        <dbReference type="ChEBI" id="CHEBI:60344"/>
        <dbReference type="EC" id="1.6.2.4"/>
    </reaction>
</comment>
<gene>
    <name evidence="16" type="primary">cprA</name>
    <name evidence="20" type="ORF">FPOA_06970</name>
</gene>
<dbReference type="GO" id="GO:0010181">
    <property type="term" value="F:FMN binding"/>
    <property type="evidence" value="ECO:0007669"/>
    <property type="project" value="UniProtKB-UniRule"/>
</dbReference>
<evidence type="ECO:0000259" key="18">
    <source>
        <dbReference type="PROSITE" id="PS50902"/>
    </source>
</evidence>
<feature type="binding site" evidence="16">
    <location>
        <position position="661"/>
    </location>
    <ligand>
        <name>NADP(+)</name>
        <dbReference type="ChEBI" id="CHEBI:58349"/>
    </ligand>
</feature>
<feature type="domain" description="FAD-binding FR-type" evidence="19">
    <location>
        <begin position="276"/>
        <end position="529"/>
    </location>
</feature>
<comment type="similarity">
    <text evidence="16">In the N-terminal section; belongs to the flavodoxin family.</text>
</comment>
<keyword evidence="14 16" id="KW-1207">Sterol metabolism</keyword>
<dbReference type="AlphaFoldDB" id="A0A1B8AJ71"/>
<comment type="caution">
    <text evidence="20">The sequence shown here is derived from an EMBL/GenBank/DDBJ whole genome shotgun (WGS) entry which is preliminary data.</text>
</comment>
<keyword evidence="12 16" id="KW-0443">Lipid metabolism</keyword>
<dbReference type="InterPro" id="IPR023173">
    <property type="entry name" value="NADPH_Cyt_P450_Rdtase_alpha"/>
</dbReference>
<dbReference type="CDD" id="cd06204">
    <property type="entry name" value="CYPOR"/>
    <property type="match status" value="1"/>
</dbReference>
<sequence length="700" mass="78469">MGDLAHLGDVFSWTHCALIAAVCCFFWVHFPWRNSGEQNSSSLAGKDSIVDDERDFLKRMNENDKNCIVFFGSQTGTAEGLAARLAKEGKTRFGLKTMIADLEHYDYYNLDQVTEDKIVIFVLATYGEGEATDNAASFYEFITSDEPPFTGVNPLENLNYAAFGLGNHTYEHFNLVVRNVTKSLDALGALVIGSVGEGDEGASSTEDDFMAWKESLWAALTARMDLREIKGTTEPSFTITERPDLHPDSRQVYLGEPNERWRLNNGRVTAGPFDHLNPYAAPITASRQLISSDQDSRHCLHLDLDISGTGLKYETGDHLAVWPSNNNTEVDRLLDVLDLTHKRHQVIQVETTDSFVKPPFPTPTTYDAIFRYYLENCAPVSRQLISDLVSFAPDGVDQRNLSLMSEDKHLFHAESHFLNLAQFLQSVSNGSKWPNIPIALILESLPSMQQRFYSISSSPLLHPTQVSITVAVKSEIISDRKMGGPFCGVASNFLLALHHANSAKRISLTAGKEVSLYDVNGPRGCYSGDRLPVHIRSSKFRLPHDPQRPIIMIGPGTGVAPFRGFVQDRIVMARNGSTIGKMLLFFGCRRKDEDYLYELEWKEYEKELNPQFKLMTAFSRETREKVYVQHRLEQSGDEVDSLLRQGASLYVCGDARHMAVEVCHTIATIVSARRGITLEDAEVIIKDMRATGKYQEDVWA</sequence>
<keyword evidence="9" id="KW-1133">Transmembrane helix</keyword>
<evidence type="ECO:0000256" key="14">
    <source>
        <dbReference type="ARBA" id="ARBA00023166"/>
    </source>
</evidence>
<evidence type="ECO:0000256" key="7">
    <source>
        <dbReference type="ARBA" id="ARBA00022857"/>
    </source>
</evidence>
<dbReference type="InterPro" id="IPR001709">
    <property type="entry name" value="Flavoprot_Pyr_Nucl_cyt_Rdtase"/>
</dbReference>
<dbReference type="GO" id="GO:0005741">
    <property type="term" value="C:mitochondrial outer membrane"/>
    <property type="evidence" value="ECO:0007669"/>
    <property type="project" value="UniProtKB-SubCell"/>
</dbReference>
<evidence type="ECO:0000313" key="21">
    <source>
        <dbReference type="Proteomes" id="UP000091967"/>
    </source>
</evidence>
<dbReference type="OMA" id="HRMYSIA"/>
<keyword evidence="13 16" id="KW-0472">Membrane</keyword>
<dbReference type="InterPro" id="IPR003097">
    <property type="entry name" value="CysJ-like_FAD-binding"/>
</dbReference>
<dbReference type="GO" id="GO:0005886">
    <property type="term" value="C:plasma membrane"/>
    <property type="evidence" value="ECO:0007669"/>
    <property type="project" value="UniProtKB-SubCell"/>
</dbReference>
<feature type="domain" description="Flavodoxin-like" evidence="18">
    <location>
        <begin position="67"/>
        <end position="217"/>
    </location>
</feature>
<reference evidence="20 21" key="1">
    <citation type="submission" date="2016-06" db="EMBL/GenBank/DDBJ databases">
        <title>Living apart together: crosstalk between the core and supernumerary genomes in a fungal plant pathogen.</title>
        <authorList>
            <person name="Vanheule A."/>
            <person name="Audenaert K."/>
            <person name="Warris S."/>
            <person name="Van De Geest H."/>
            <person name="Schijlen E."/>
            <person name="Hofte M."/>
            <person name="De Saeger S."/>
            <person name="Haesaert G."/>
            <person name="Waalwijk C."/>
            <person name="Van Der Lee T."/>
        </authorList>
    </citation>
    <scope>NUCLEOTIDE SEQUENCE [LARGE SCALE GENOMIC DNA]</scope>
    <source>
        <strain evidence="20 21">2516</strain>
    </source>
</reference>
<feature type="binding site" evidence="16">
    <location>
        <position position="699"/>
    </location>
    <ligand>
        <name>FAD</name>
        <dbReference type="ChEBI" id="CHEBI:57692"/>
    </ligand>
</feature>
<proteinExistence type="inferred from homology"/>
<dbReference type="GO" id="GO:0050660">
    <property type="term" value="F:flavin adenine dinucleotide binding"/>
    <property type="evidence" value="ECO:0007669"/>
    <property type="project" value="UniProtKB-UniRule"/>
</dbReference>
<keyword evidence="16" id="KW-0496">Mitochondrion</keyword>
<dbReference type="GO" id="GO:0003958">
    <property type="term" value="F:NADPH-hemoprotein reductase activity"/>
    <property type="evidence" value="ECO:0007669"/>
    <property type="project" value="UniProtKB-UniRule"/>
</dbReference>
<dbReference type="PRINTS" id="PR00371">
    <property type="entry name" value="FPNCR"/>
</dbReference>
<name>A0A1B8AJ71_FUSPO</name>
<keyword evidence="1 16" id="KW-0444">Lipid biosynthesis</keyword>
<feature type="binding site" evidence="16">
    <location>
        <begin position="451"/>
        <end position="454"/>
    </location>
    <ligand>
        <name>FAD</name>
        <dbReference type="ChEBI" id="CHEBI:57692"/>
    </ligand>
</feature>
<feature type="binding site" evidence="16">
    <location>
        <begin position="469"/>
        <end position="471"/>
    </location>
    <ligand>
        <name>FAD</name>
        <dbReference type="ChEBI" id="CHEBI:57692"/>
    </ligand>
</feature>